<proteinExistence type="predicted"/>
<keyword evidence="1" id="KW-0812">Transmembrane</keyword>
<sequence>MQEALTVAEVMGPMVGGLMVHVWIDLAVFILALYCAVRLGKAKLIQPFVLMIGLGALAGFLLMVARQPMWIASTIRSILFFVAISWLVFMLRPVKVPSSQESDSKETTQ</sequence>
<evidence type="ECO:0000256" key="1">
    <source>
        <dbReference type="SAM" id="Phobius"/>
    </source>
</evidence>
<feature type="transmembrane region" description="Helical" evidence="1">
    <location>
        <begin position="44"/>
        <end position="64"/>
    </location>
</feature>
<feature type="transmembrane region" description="Helical" evidence="1">
    <location>
        <begin position="20"/>
        <end position="37"/>
    </location>
</feature>
<dbReference type="AlphaFoldDB" id="A0A1F5HKU5"/>
<keyword evidence="1" id="KW-0472">Membrane</keyword>
<evidence type="ECO:0000313" key="2">
    <source>
        <dbReference type="EMBL" id="OGE04757.1"/>
    </source>
</evidence>
<dbReference type="EMBL" id="MFBL01000026">
    <property type="protein sequence ID" value="OGE04757.1"/>
    <property type="molecule type" value="Genomic_DNA"/>
</dbReference>
<keyword evidence="1" id="KW-1133">Transmembrane helix</keyword>
<reference evidence="2 3" key="1">
    <citation type="journal article" date="2016" name="Nat. Commun.">
        <title>Thousands of microbial genomes shed light on interconnected biogeochemical processes in an aquifer system.</title>
        <authorList>
            <person name="Anantharaman K."/>
            <person name="Brown C.T."/>
            <person name="Hug L.A."/>
            <person name="Sharon I."/>
            <person name="Castelle C.J."/>
            <person name="Probst A.J."/>
            <person name="Thomas B.C."/>
            <person name="Singh A."/>
            <person name="Wilkins M.J."/>
            <person name="Karaoz U."/>
            <person name="Brodie E.L."/>
            <person name="Williams K.H."/>
            <person name="Hubbard S.S."/>
            <person name="Banfield J.F."/>
        </authorList>
    </citation>
    <scope>NUCLEOTIDE SEQUENCE [LARGE SCALE GENOMIC DNA]</scope>
</reference>
<evidence type="ECO:0000313" key="3">
    <source>
        <dbReference type="Proteomes" id="UP000178369"/>
    </source>
</evidence>
<accession>A0A1F5HKU5</accession>
<feature type="transmembrane region" description="Helical" evidence="1">
    <location>
        <begin position="70"/>
        <end position="91"/>
    </location>
</feature>
<comment type="caution">
    <text evidence="2">The sequence shown here is derived from an EMBL/GenBank/DDBJ whole genome shotgun (WGS) entry which is preliminary data.</text>
</comment>
<protein>
    <submittedName>
        <fullName evidence="2">Uncharacterized protein</fullName>
    </submittedName>
</protein>
<name>A0A1F5HKU5_9BACT</name>
<dbReference type="Proteomes" id="UP000178369">
    <property type="component" value="Unassembled WGS sequence"/>
</dbReference>
<gene>
    <name evidence="2" type="ORF">A3F45_00465</name>
</gene>
<organism evidence="2 3">
    <name type="scientific">Candidatus Curtissbacteria bacterium RIFCSPHIGHO2_12_FULL_41_17</name>
    <dbReference type="NCBI Taxonomy" id="1797722"/>
    <lineage>
        <taxon>Bacteria</taxon>
        <taxon>Candidatus Curtissiibacteriota</taxon>
    </lineage>
</organism>